<dbReference type="GO" id="GO:0009279">
    <property type="term" value="C:cell outer membrane"/>
    <property type="evidence" value="ECO:0007669"/>
    <property type="project" value="UniProtKB-SubCell"/>
</dbReference>
<keyword evidence="5 11" id="KW-0812">Transmembrane</keyword>
<dbReference type="PANTHER" id="PTHR32552">
    <property type="entry name" value="FERRICHROME IRON RECEPTOR-RELATED"/>
    <property type="match status" value="1"/>
</dbReference>
<dbReference type="Pfam" id="PF07715">
    <property type="entry name" value="Plug"/>
    <property type="match status" value="1"/>
</dbReference>
<evidence type="ECO:0000256" key="2">
    <source>
        <dbReference type="ARBA" id="ARBA00022448"/>
    </source>
</evidence>
<keyword evidence="10 11" id="KW-0998">Cell outer membrane</keyword>
<evidence type="ECO:0000259" key="15">
    <source>
        <dbReference type="Pfam" id="PF07715"/>
    </source>
</evidence>
<evidence type="ECO:0000256" key="1">
    <source>
        <dbReference type="ARBA" id="ARBA00004571"/>
    </source>
</evidence>
<dbReference type="Gene3D" id="2.40.170.20">
    <property type="entry name" value="TonB-dependent receptor, beta-barrel domain"/>
    <property type="match status" value="2"/>
</dbReference>
<dbReference type="Pfam" id="PF00593">
    <property type="entry name" value="TonB_dep_Rec_b-barrel"/>
    <property type="match status" value="1"/>
</dbReference>
<gene>
    <name evidence="16" type="ORF">H7F51_11545</name>
</gene>
<keyword evidence="16" id="KW-0675">Receptor</keyword>
<evidence type="ECO:0000256" key="7">
    <source>
        <dbReference type="ARBA" id="ARBA00023065"/>
    </source>
</evidence>
<feature type="domain" description="TonB-dependent receptor plug" evidence="15">
    <location>
        <begin position="48"/>
        <end position="160"/>
    </location>
</feature>
<dbReference type="AlphaFoldDB" id="A0A7X1FTG0"/>
<comment type="caution">
    <text evidence="16">The sequence shown here is derived from an EMBL/GenBank/DDBJ whole genome shotgun (WGS) entry which is preliminary data.</text>
</comment>
<dbReference type="PROSITE" id="PS52016">
    <property type="entry name" value="TONB_DEPENDENT_REC_3"/>
    <property type="match status" value="1"/>
</dbReference>
<keyword evidence="13" id="KW-0732">Signal</keyword>
<evidence type="ECO:0000256" key="3">
    <source>
        <dbReference type="ARBA" id="ARBA00022452"/>
    </source>
</evidence>
<keyword evidence="8 12" id="KW-0798">TonB box</keyword>
<keyword evidence="17" id="KW-1185">Reference proteome</keyword>
<keyword evidence="4" id="KW-0410">Iron transport</keyword>
<dbReference type="InterPro" id="IPR000531">
    <property type="entry name" value="Beta-barrel_TonB"/>
</dbReference>
<name>A0A7X1FTG0_9SPHN</name>
<evidence type="ECO:0000256" key="10">
    <source>
        <dbReference type="ARBA" id="ARBA00023237"/>
    </source>
</evidence>
<dbReference type="EMBL" id="JACLAW010000008">
    <property type="protein sequence ID" value="MBC2666152.1"/>
    <property type="molecule type" value="Genomic_DNA"/>
</dbReference>
<keyword evidence="7" id="KW-0406">Ion transport</keyword>
<dbReference type="PANTHER" id="PTHR32552:SF81">
    <property type="entry name" value="TONB-DEPENDENT OUTER MEMBRANE RECEPTOR"/>
    <property type="match status" value="1"/>
</dbReference>
<evidence type="ECO:0000256" key="13">
    <source>
        <dbReference type="SAM" id="SignalP"/>
    </source>
</evidence>
<dbReference type="InterPro" id="IPR012910">
    <property type="entry name" value="Plug_dom"/>
</dbReference>
<keyword evidence="2 11" id="KW-0813">Transport</keyword>
<accession>A0A7X1FTG0</accession>
<keyword evidence="6" id="KW-0408">Iron</keyword>
<evidence type="ECO:0000256" key="9">
    <source>
        <dbReference type="ARBA" id="ARBA00023136"/>
    </source>
</evidence>
<evidence type="ECO:0000259" key="14">
    <source>
        <dbReference type="Pfam" id="PF00593"/>
    </source>
</evidence>
<evidence type="ECO:0000256" key="8">
    <source>
        <dbReference type="ARBA" id="ARBA00023077"/>
    </source>
</evidence>
<keyword evidence="9 11" id="KW-0472">Membrane</keyword>
<evidence type="ECO:0000313" key="17">
    <source>
        <dbReference type="Proteomes" id="UP000566813"/>
    </source>
</evidence>
<keyword evidence="3 11" id="KW-1134">Transmembrane beta strand</keyword>
<evidence type="ECO:0000256" key="4">
    <source>
        <dbReference type="ARBA" id="ARBA00022496"/>
    </source>
</evidence>
<dbReference type="RefSeq" id="WP_185664451.1">
    <property type="nucleotide sequence ID" value="NZ_JACLAW010000008.1"/>
</dbReference>
<dbReference type="GO" id="GO:0006826">
    <property type="term" value="P:iron ion transport"/>
    <property type="evidence" value="ECO:0007669"/>
    <property type="project" value="UniProtKB-KW"/>
</dbReference>
<feature type="chain" id="PRO_5031431011" evidence="13">
    <location>
        <begin position="28"/>
        <end position="840"/>
    </location>
</feature>
<proteinExistence type="inferred from homology"/>
<evidence type="ECO:0000256" key="6">
    <source>
        <dbReference type="ARBA" id="ARBA00023004"/>
    </source>
</evidence>
<comment type="subcellular location">
    <subcellularLocation>
        <location evidence="1 11">Cell outer membrane</location>
        <topology evidence="1 11">Multi-pass membrane protein</topology>
    </subcellularLocation>
</comment>
<organism evidence="16 17">
    <name type="scientific">Novosphingobium flavum</name>
    <dbReference type="NCBI Taxonomy" id="1778672"/>
    <lineage>
        <taxon>Bacteria</taxon>
        <taxon>Pseudomonadati</taxon>
        <taxon>Pseudomonadota</taxon>
        <taxon>Alphaproteobacteria</taxon>
        <taxon>Sphingomonadales</taxon>
        <taxon>Sphingomonadaceae</taxon>
        <taxon>Novosphingobium</taxon>
    </lineage>
</organism>
<feature type="domain" description="TonB-dependent receptor-like beta-barrel" evidence="14">
    <location>
        <begin position="291"/>
        <end position="792"/>
    </location>
</feature>
<dbReference type="Proteomes" id="UP000566813">
    <property type="component" value="Unassembled WGS sequence"/>
</dbReference>
<feature type="signal peptide" evidence="13">
    <location>
        <begin position="1"/>
        <end position="27"/>
    </location>
</feature>
<dbReference type="InterPro" id="IPR036942">
    <property type="entry name" value="Beta-barrel_TonB_sf"/>
</dbReference>
<protein>
    <submittedName>
        <fullName evidence="16">TonB-dependent receptor</fullName>
    </submittedName>
</protein>
<dbReference type="InterPro" id="IPR039426">
    <property type="entry name" value="TonB-dep_rcpt-like"/>
</dbReference>
<dbReference type="SUPFAM" id="SSF56935">
    <property type="entry name" value="Porins"/>
    <property type="match status" value="1"/>
</dbReference>
<evidence type="ECO:0000313" key="16">
    <source>
        <dbReference type="EMBL" id="MBC2666152.1"/>
    </source>
</evidence>
<sequence length="840" mass="89994">MPTFARRKSALLASAFTAALIGAPAHAEEAALDGDIIVTANKTEQPLNRVSASIVAQTQDDLSAQSVRSAQDLARVVPALTITSGNNPRGANIAIRGIYSSIGAATTAVYLDDIPLQRRATLGSFSGSGVIFPQMVNLQRVEVLRGPQGTLFGGSAEGGAVRFITMQPDLNDFHYSAKVEGAQTEGGSPTYELGGSVNLPLVAGTLALRASGDIRREGGYIDHVDIYSGQTIGKDTNSVLRKSGHVSLLWQATDTLKVTPAFYASYEKFNDSDTWWEDVAATAVPSRSFNAAGAAYTGSNGPVNFTLPGFTYGPYNVFGPFRTGKNCNIGENYKNTIAPCFTPSTRTATLYAPSLAFDLDLPFGDLHFSNVYLEDRNRGQNDQSYNETGSYQAGVPFLYTFPVFRALATYENKRTAWFQELRLAAKPHSAVRWVAGVYYSKQNTRSESHDFTDLAAWAPALRGVSDTIIYGAPVAANGDVSSRVQTLDETELAAFGQITVPLGSAVRATAGLRASDNRFGYDTQLAGSFFGYAVPTTANGGLSTGVQRQTSVTPKFGLELDVAPGTMAYASAAKGFRMGGVNTGPFAFKCASTFAALGMTDTPRDYDSDSLWSYELGAKTSLFGGKAQVHASAFYVDWRNVQVNYTLPSPCGFAYTTNAGRAISRGFDLETEIRPVEGFSLSFLAGYTDAFYKDALVGPSPTFSVFIPAHTPMPVPRFQYSIGATIERPVGAGATVSLTANFQHTDSYQTGNGPNSSSYNIDTDRTPATNYMTARLAYDFGNTTVALYADNLLNSRDITSRSGGRSCSNATCSTVRSNNPIFTDTTFRPRTLGITLTTRR</sequence>
<evidence type="ECO:0000256" key="11">
    <source>
        <dbReference type="PROSITE-ProRule" id="PRU01360"/>
    </source>
</evidence>
<reference evidence="16 17" key="1">
    <citation type="submission" date="2020-08" db="EMBL/GenBank/DDBJ databases">
        <title>The genome sequence of type strain Novosphingobium flavum NBRC 111647.</title>
        <authorList>
            <person name="Liu Y."/>
        </authorList>
    </citation>
    <scope>NUCLEOTIDE SEQUENCE [LARGE SCALE GENOMIC DNA]</scope>
    <source>
        <strain evidence="16 17">NBRC 111647</strain>
    </source>
</reference>
<evidence type="ECO:0000256" key="5">
    <source>
        <dbReference type="ARBA" id="ARBA00022692"/>
    </source>
</evidence>
<comment type="similarity">
    <text evidence="11 12">Belongs to the TonB-dependent receptor family.</text>
</comment>
<evidence type="ECO:0000256" key="12">
    <source>
        <dbReference type="RuleBase" id="RU003357"/>
    </source>
</evidence>